<keyword evidence="6" id="KW-1185">Reference proteome</keyword>
<dbReference type="OrthoDB" id="8954335at2759"/>
<evidence type="ECO:0000256" key="1">
    <source>
        <dbReference type="ARBA" id="ARBA00008535"/>
    </source>
</evidence>
<evidence type="ECO:0000313" key="6">
    <source>
        <dbReference type="Proteomes" id="UP000596742"/>
    </source>
</evidence>
<dbReference type="PANTHER" id="PTHR32046:SF11">
    <property type="entry name" value="IMMUNE-ASSOCIATED NUCLEOTIDE-BINDING PROTEIN 10-LIKE"/>
    <property type="match status" value="1"/>
</dbReference>
<dbReference type="InterPro" id="IPR006703">
    <property type="entry name" value="G_AIG1"/>
</dbReference>
<dbReference type="GO" id="GO:0005525">
    <property type="term" value="F:GTP binding"/>
    <property type="evidence" value="ECO:0007669"/>
    <property type="project" value="InterPro"/>
</dbReference>
<feature type="non-terminal residue" evidence="5">
    <location>
        <position position="1"/>
    </location>
</feature>
<accession>A0A8B6EBA7</accession>
<dbReference type="Gene3D" id="3.40.50.300">
    <property type="entry name" value="P-loop containing nucleotide triphosphate hydrolases"/>
    <property type="match status" value="1"/>
</dbReference>
<protein>
    <recommendedName>
        <fullName evidence="4">AIG1-type G domain-containing protein</fullName>
    </recommendedName>
</protein>
<organism evidence="5 6">
    <name type="scientific">Mytilus galloprovincialis</name>
    <name type="common">Mediterranean mussel</name>
    <dbReference type="NCBI Taxonomy" id="29158"/>
    <lineage>
        <taxon>Eukaryota</taxon>
        <taxon>Metazoa</taxon>
        <taxon>Spiralia</taxon>
        <taxon>Lophotrochozoa</taxon>
        <taxon>Mollusca</taxon>
        <taxon>Bivalvia</taxon>
        <taxon>Autobranchia</taxon>
        <taxon>Pteriomorphia</taxon>
        <taxon>Mytilida</taxon>
        <taxon>Mytiloidea</taxon>
        <taxon>Mytilidae</taxon>
        <taxon>Mytilinae</taxon>
        <taxon>Mytilus</taxon>
    </lineage>
</organism>
<evidence type="ECO:0000256" key="3">
    <source>
        <dbReference type="SAM" id="Coils"/>
    </source>
</evidence>
<sequence length="412" mass="48009">NESQTNGITFYRIPWTDGSKIDCKLCVIDTPGFNDTRGPAFDRQISEMVKTLFQKGIKCLDALCFVVNVTRVRITDREMNVFSSILEIFAKDISDNIFLFLTHDDGFAGEPNVLHSLRESNIPIKNELYFRFNNANLFKTKHSAEDWKTKDNNFRRFFDKLLTTPTISLDKTKSVLESKAFIEMQLYKIQKTIGNQVTDIMNIKQDKKFISENEKYLESNKDFTKTYEVKVPTTVSHGYESLNCKKCNETCHENCSVPANIFIWTCESMTNFTCGICRGRCSTDYHKMERFTHETKTETRIETITELKKRYEVAKQGSEGRSEMMTKNRASLKKSLEELDEILKQVDEKINKLKKQALRPNFENMTQFCDKLIKIENSLPFNQNFHERVNTLTTIKKHVLSKESLTVMMKEF</sequence>
<keyword evidence="3" id="KW-0175">Coiled coil</keyword>
<comment type="caution">
    <text evidence="5">The sequence shown here is derived from an EMBL/GenBank/DDBJ whole genome shotgun (WGS) entry which is preliminary data.</text>
</comment>
<name>A0A8B6EBA7_MYTGA</name>
<dbReference type="Pfam" id="PF04548">
    <property type="entry name" value="AIG1"/>
    <property type="match status" value="1"/>
</dbReference>
<keyword evidence="2" id="KW-0547">Nucleotide-binding</keyword>
<dbReference type="AlphaFoldDB" id="A0A8B6EBA7"/>
<comment type="similarity">
    <text evidence="1">Belongs to the TRAFAC class TrmE-Era-EngA-EngB-Septin-like GTPase superfamily. AIG1/Toc34/Toc159-like paraseptin GTPase family. IAN subfamily.</text>
</comment>
<dbReference type="SUPFAM" id="SSF52540">
    <property type="entry name" value="P-loop containing nucleoside triphosphate hydrolases"/>
    <property type="match status" value="1"/>
</dbReference>
<gene>
    <name evidence="5" type="ORF">MGAL_10B053450</name>
</gene>
<dbReference type="Proteomes" id="UP000596742">
    <property type="component" value="Unassembled WGS sequence"/>
</dbReference>
<proteinExistence type="inferred from homology"/>
<dbReference type="InterPro" id="IPR027417">
    <property type="entry name" value="P-loop_NTPase"/>
</dbReference>
<evidence type="ECO:0000313" key="5">
    <source>
        <dbReference type="EMBL" id="VDI31211.1"/>
    </source>
</evidence>
<dbReference type="EMBL" id="UYJE01004767">
    <property type="protein sequence ID" value="VDI31211.1"/>
    <property type="molecule type" value="Genomic_DNA"/>
</dbReference>
<dbReference type="PANTHER" id="PTHR32046">
    <property type="entry name" value="G DOMAIN-CONTAINING PROTEIN"/>
    <property type="match status" value="1"/>
</dbReference>
<feature type="domain" description="AIG1-type G" evidence="4">
    <location>
        <begin position="22"/>
        <end position="113"/>
    </location>
</feature>
<evidence type="ECO:0000256" key="2">
    <source>
        <dbReference type="ARBA" id="ARBA00022741"/>
    </source>
</evidence>
<feature type="coiled-coil region" evidence="3">
    <location>
        <begin position="329"/>
        <end position="356"/>
    </location>
</feature>
<evidence type="ECO:0000259" key="4">
    <source>
        <dbReference type="Pfam" id="PF04548"/>
    </source>
</evidence>
<reference evidence="5" key="1">
    <citation type="submission" date="2018-11" db="EMBL/GenBank/DDBJ databases">
        <authorList>
            <person name="Alioto T."/>
            <person name="Alioto T."/>
        </authorList>
    </citation>
    <scope>NUCLEOTIDE SEQUENCE</scope>
</reference>